<dbReference type="PANTHER" id="PTHR38378">
    <property type="entry name" value="MYOSIN HEAVY CHAIN-LIKE PROTEIN"/>
    <property type="match status" value="1"/>
</dbReference>
<feature type="region of interest" description="Disordered" evidence="1">
    <location>
        <begin position="1"/>
        <end position="26"/>
    </location>
</feature>
<gene>
    <name evidence="2" type="ORF">J5N97_028327</name>
</gene>
<organism evidence="2 3">
    <name type="scientific">Dioscorea zingiberensis</name>
    <dbReference type="NCBI Taxonomy" id="325984"/>
    <lineage>
        <taxon>Eukaryota</taxon>
        <taxon>Viridiplantae</taxon>
        <taxon>Streptophyta</taxon>
        <taxon>Embryophyta</taxon>
        <taxon>Tracheophyta</taxon>
        <taxon>Spermatophyta</taxon>
        <taxon>Magnoliopsida</taxon>
        <taxon>Liliopsida</taxon>
        <taxon>Dioscoreales</taxon>
        <taxon>Dioscoreaceae</taxon>
        <taxon>Dioscorea</taxon>
    </lineage>
</organism>
<name>A0A9D5BZ04_9LILI</name>
<sequence length="100" mass="11104">MTKPRVHSFPDLFPLTAHPDRQDDSSLEGVTTNVKLLLKLLYDHCDISKEDDGRKPQRVAGMITILDDVKARIEKSQLANKRAAQLPMAKPGLKIKGGTI</sequence>
<evidence type="ECO:0000313" key="2">
    <source>
        <dbReference type="EMBL" id="KAJ0963205.1"/>
    </source>
</evidence>
<comment type="caution">
    <text evidence="2">The sequence shown here is derived from an EMBL/GenBank/DDBJ whole genome shotgun (WGS) entry which is preliminary data.</text>
</comment>
<reference evidence="2" key="1">
    <citation type="submission" date="2021-03" db="EMBL/GenBank/DDBJ databases">
        <authorList>
            <person name="Li Z."/>
            <person name="Yang C."/>
        </authorList>
    </citation>
    <scope>NUCLEOTIDE SEQUENCE</scope>
    <source>
        <strain evidence="2">Dzin_1.0</strain>
        <tissue evidence="2">Leaf</tissue>
    </source>
</reference>
<dbReference type="AlphaFoldDB" id="A0A9D5BZ04"/>
<keyword evidence="3" id="KW-1185">Reference proteome</keyword>
<dbReference type="OrthoDB" id="1897593at2759"/>
<dbReference type="Proteomes" id="UP001085076">
    <property type="component" value="Miscellaneous, Linkage group lg09"/>
</dbReference>
<reference evidence="2" key="2">
    <citation type="journal article" date="2022" name="Hortic Res">
        <title>The genome of Dioscorea zingiberensis sheds light on the biosynthesis, origin and evolution of the medicinally important diosgenin saponins.</title>
        <authorList>
            <person name="Li Y."/>
            <person name="Tan C."/>
            <person name="Li Z."/>
            <person name="Guo J."/>
            <person name="Li S."/>
            <person name="Chen X."/>
            <person name="Wang C."/>
            <person name="Dai X."/>
            <person name="Yang H."/>
            <person name="Song W."/>
            <person name="Hou L."/>
            <person name="Xu J."/>
            <person name="Tong Z."/>
            <person name="Xu A."/>
            <person name="Yuan X."/>
            <person name="Wang W."/>
            <person name="Yang Q."/>
            <person name="Chen L."/>
            <person name="Sun Z."/>
            <person name="Wang K."/>
            <person name="Pan B."/>
            <person name="Chen J."/>
            <person name="Bao Y."/>
            <person name="Liu F."/>
            <person name="Qi X."/>
            <person name="Gang D.R."/>
            <person name="Wen J."/>
            <person name="Li J."/>
        </authorList>
    </citation>
    <scope>NUCLEOTIDE SEQUENCE</scope>
    <source>
        <strain evidence="2">Dzin_1.0</strain>
    </source>
</reference>
<proteinExistence type="predicted"/>
<evidence type="ECO:0000313" key="3">
    <source>
        <dbReference type="Proteomes" id="UP001085076"/>
    </source>
</evidence>
<evidence type="ECO:0000256" key="1">
    <source>
        <dbReference type="SAM" id="MobiDB-lite"/>
    </source>
</evidence>
<protein>
    <submittedName>
        <fullName evidence="2">Uncharacterized protein</fullName>
    </submittedName>
</protein>
<dbReference type="PANTHER" id="PTHR38378:SF3">
    <property type="entry name" value="MYOSIN HEAVY CHAIN-LIKE PROTEIN"/>
    <property type="match status" value="1"/>
</dbReference>
<dbReference type="EMBL" id="JAGGNH010000009">
    <property type="protein sequence ID" value="KAJ0963205.1"/>
    <property type="molecule type" value="Genomic_DNA"/>
</dbReference>
<accession>A0A9D5BZ04</accession>